<dbReference type="EMBL" id="BMAW01023868">
    <property type="protein sequence ID" value="GFT85034.1"/>
    <property type="molecule type" value="Genomic_DNA"/>
</dbReference>
<keyword evidence="3" id="KW-1185">Reference proteome</keyword>
<protein>
    <submittedName>
        <fullName evidence="2">Uncharacterized protein</fullName>
    </submittedName>
</protein>
<dbReference type="Proteomes" id="UP000887013">
    <property type="component" value="Unassembled WGS sequence"/>
</dbReference>
<accession>A0A8X6U634</accession>
<organism evidence="2 3">
    <name type="scientific">Nephila pilipes</name>
    <name type="common">Giant wood spider</name>
    <name type="synonym">Nephila maculata</name>
    <dbReference type="NCBI Taxonomy" id="299642"/>
    <lineage>
        <taxon>Eukaryota</taxon>
        <taxon>Metazoa</taxon>
        <taxon>Ecdysozoa</taxon>
        <taxon>Arthropoda</taxon>
        <taxon>Chelicerata</taxon>
        <taxon>Arachnida</taxon>
        <taxon>Araneae</taxon>
        <taxon>Araneomorphae</taxon>
        <taxon>Entelegynae</taxon>
        <taxon>Araneoidea</taxon>
        <taxon>Nephilidae</taxon>
        <taxon>Nephila</taxon>
    </lineage>
</organism>
<gene>
    <name evidence="2" type="ORF">NPIL_269521</name>
</gene>
<sequence>MVRFARLSSARAKTGRGETQPKERISGQGVDRKSV</sequence>
<evidence type="ECO:0000313" key="3">
    <source>
        <dbReference type="Proteomes" id="UP000887013"/>
    </source>
</evidence>
<evidence type="ECO:0000256" key="1">
    <source>
        <dbReference type="SAM" id="MobiDB-lite"/>
    </source>
</evidence>
<feature type="compositionally biased region" description="Basic and acidic residues" evidence="1">
    <location>
        <begin position="15"/>
        <end position="35"/>
    </location>
</feature>
<evidence type="ECO:0000313" key="2">
    <source>
        <dbReference type="EMBL" id="GFT85034.1"/>
    </source>
</evidence>
<feature type="non-terminal residue" evidence="2">
    <location>
        <position position="35"/>
    </location>
</feature>
<feature type="region of interest" description="Disordered" evidence="1">
    <location>
        <begin position="1"/>
        <end position="35"/>
    </location>
</feature>
<name>A0A8X6U634_NEPPI</name>
<proteinExistence type="predicted"/>
<dbReference type="AlphaFoldDB" id="A0A8X6U634"/>
<reference evidence="2" key="1">
    <citation type="submission" date="2020-08" db="EMBL/GenBank/DDBJ databases">
        <title>Multicomponent nature underlies the extraordinary mechanical properties of spider dragline silk.</title>
        <authorList>
            <person name="Kono N."/>
            <person name="Nakamura H."/>
            <person name="Mori M."/>
            <person name="Yoshida Y."/>
            <person name="Ohtoshi R."/>
            <person name="Malay A.D."/>
            <person name="Moran D.A.P."/>
            <person name="Tomita M."/>
            <person name="Numata K."/>
            <person name="Arakawa K."/>
        </authorList>
    </citation>
    <scope>NUCLEOTIDE SEQUENCE</scope>
</reference>
<comment type="caution">
    <text evidence="2">The sequence shown here is derived from an EMBL/GenBank/DDBJ whole genome shotgun (WGS) entry which is preliminary data.</text>
</comment>